<keyword evidence="3" id="KW-0067">ATP-binding</keyword>
<evidence type="ECO:0000256" key="2">
    <source>
        <dbReference type="ARBA" id="ARBA00022741"/>
    </source>
</evidence>
<protein>
    <recommendedName>
        <fullName evidence="5">biotin--[biotin carboxyl-carrier protein] ligase</fullName>
        <ecNumber evidence="5">6.3.4.15</ecNumber>
    </recommendedName>
</protein>
<dbReference type="InterPro" id="IPR004143">
    <property type="entry name" value="BPL_LPL_catalytic"/>
</dbReference>
<dbReference type="NCBIfam" id="TIGR00121">
    <property type="entry name" value="birA_ligase"/>
    <property type="match status" value="1"/>
</dbReference>
<dbReference type="SUPFAM" id="SSF50037">
    <property type="entry name" value="C-terminal domain of transcriptional repressors"/>
    <property type="match status" value="1"/>
</dbReference>
<proteinExistence type="predicted"/>
<name>A0A7R7DTE6_9ACTN</name>
<dbReference type="Proteomes" id="UP000611640">
    <property type="component" value="Chromosome"/>
</dbReference>
<dbReference type="KEGG" id="atl:Athai_49970"/>
<keyword evidence="4" id="KW-0092">Biotin</keyword>
<sequence length="295" mass="30114">MSSAYSDLGRPPLSAEALARVLVRPGGLWTEVRVVPSTGSTNTDVAAAAAGGAPEGLVLVAEQQVAGKGRLGRTWTSPARAGLHVSVLLRPGRTDPDGHRPVPPARYGWLTLLAAVALRDTVHRLAAVSAAVKWPNDLLVGPAGEPATGKCAGILAEMVPDPAGDGPAVVLGIGLNVTLRADELPRADATSLALAGGTCTDRDPLLRALLRGLADWYGRYRAADGDPVGSGLAAAYRQASGTLGSQVRVALPDGDTLVGRAVDVDDDGRLVVTAEDGRTVPLAAGDVTHVRPATP</sequence>
<evidence type="ECO:0000256" key="4">
    <source>
        <dbReference type="ARBA" id="ARBA00023267"/>
    </source>
</evidence>
<evidence type="ECO:0000256" key="3">
    <source>
        <dbReference type="ARBA" id="ARBA00022840"/>
    </source>
</evidence>
<organism evidence="7 8">
    <name type="scientific">Actinocatenispora thailandica</name>
    <dbReference type="NCBI Taxonomy" id="227318"/>
    <lineage>
        <taxon>Bacteria</taxon>
        <taxon>Bacillati</taxon>
        <taxon>Actinomycetota</taxon>
        <taxon>Actinomycetes</taxon>
        <taxon>Micromonosporales</taxon>
        <taxon>Micromonosporaceae</taxon>
        <taxon>Actinocatenispora</taxon>
    </lineage>
</organism>
<dbReference type="RefSeq" id="WP_203963694.1">
    <property type="nucleotide sequence ID" value="NZ_AP023355.1"/>
</dbReference>
<dbReference type="CDD" id="cd16442">
    <property type="entry name" value="BPL"/>
    <property type="match status" value="1"/>
</dbReference>
<dbReference type="EMBL" id="AP023355">
    <property type="protein sequence ID" value="BCJ37494.1"/>
    <property type="molecule type" value="Genomic_DNA"/>
</dbReference>
<dbReference type="Pfam" id="PF02237">
    <property type="entry name" value="BPL_C"/>
    <property type="match status" value="1"/>
</dbReference>
<dbReference type="GO" id="GO:0005524">
    <property type="term" value="F:ATP binding"/>
    <property type="evidence" value="ECO:0007669"/>
    <property type="project" value="UniProtKB-KW"/>
</dbReference>
<dbReference type="GO" id="GO:0004077">
    <property type="term" value="F:biotin--[biotin carboxyl-carrier protein] ligase activity"/>
    <property type="evidence" value="ECO:0007669"/>
    <property type="project" value="UniProtKB-EC"/>
</dbReference>
<dbReference type="PANTHER" id="PTHR12835">
    <property type="entry name" value="BIOTIN PROTEIN LIGASE"/>
    <property type="match status" value="1"/>
</dbReference>
<evidence type="ECO:0000313" key="8">
    <source>
        <dbReference type="Proteomes" id="UP000611640"/>
    </source>
</evidence>
<dbReference type="Gene3D" id="3.30.930.10">
    <property type="entry name" value="Bira Bifunctional Protein, Domain 2"/>
    <property type="match status" value="1"/>
</dbReference>
<dbReference type="AlphaFoldDB" id="A0A7R7DTE6"/>
<dbReference type="InterPro" id="IPR008988">
    <property type="entry name" value="Transcriptional_repressor_C"/>
</dbReference>
<evidence type="ECO:0000256" key="5">
    <source>
        <dbReference type="ARBA" id="ARBA00024227"/>
    </source>
</evidence>
<keyword evidence="2" id="KW-0547">Nucleotide-binding</keyword>
<evidence type="ECO:0000256" key="1">
    <source>
        <dbReference type="ARBA" id="ARBA00022598"/>
    </source>
</evidence>
<gene>
    <name evidence="7" type="ORF">Athai_49970</name>
</gene>
<dbReference type="EC" id="6.3.4.15" evidence="5"/>
<dbReference type="PANTHER" id="PTHR12835:SF5">
    <property type="entry name" value="BIOTIN--PROTEIN LIGASE"/>
    <property type="match status" value="1"/>
</dbReference>
<evidence type="ECO:0000313" key="7">
    <source>
        <dbReference type="EMBL" id="BCJ37494.1"/>
    </source>
</evidence>
<dbReference type="Gene3D" id="2.30.30.100">
    <property type="match status" value="1"/>
</dbReference>
<reference evidence="7 8" key="1">
    <citation type="submission" date="2020-08" db="EMBL/GenBank/DDBJ databases">
        <title>Whole genome shotgun sequence of Actinocatenispora thailandica NBRC 105041.</title>
        <authorList>
            <person name="Komaki H."/>
            <person name="Tamura T."/>
        </authorList>
    </citation>
    <scope>NUCLEOTIDE SEQUENCE [LARGE SCALE GENOMIC DNA]</scope>
    <source>
        <strain evidence="7 8">NBRC 105041</strain>
    </source>
</reference>
<dbReference type="PROSITE" id="PS51733">
    <property type="entry name" value="BPL_LPL_CATALYTIC"/>
    <property type="match status" value="1"/>
</dbReference>
<feature type="domain" description="BPL/LPL catalytic" evidence="6">
    <location>
        <begin position="22"/>
        <end position="221"/>
    </location>
</feature>
<dbReference type="Pfam" id="PF03099">
    <property type="entry name" value="BPL_LplA_LipB"/>
    <property type="match status" value="1"/>
</dbReference>
<dbReference type="SUPFAM" id="SSF55681">
    <property type="entry name" value="Class II aaRS and biotin synthetases"/>
    <property type="match status" value="1"/>
</dbReference>
<dbReference type="GO" id="GO:0005737">
    <property type="term" value="C:cytoplasm"/>
    <property type="evidence" value="ECO:0007669"/>
    <property type="project" value="TreeGrafter"/>
</dbReference>
<keyword evidence="1 7" id="KW-0436">Ligase</keyword>
<dbReference type="InterPro" id="IPR045864">
    <property type="entry name" value="aa-tRNA-synth_II/BPL/LPL"/>
</dbReference>
<dbReference type="InterPro" id="IPR004408">
    <property type="entry name" value="Biotin_CoA_COase_ligase"/>
</dbReference>
<accession>A0A7R7DTE6</accession>
<keyword evidence="8" id="KW-1185">Reference proteome</keyword>
<dbReference type="InterPro" id="IPR003142">
    <property type="entry name" value="BPL_C"/>
</dbReference>
<evidence type="ECO:0000259" key="6">
    <source>
        <dbReference type="PROSITE" id="PS51733"/>
    </source>
</evidence>